<dbReference type="AlphaFoldDB" id="A0A0R2CGU3"/>
<dbReference type="EMBL" id="AYZE01000014">
    <property type="protein sequence ID" value="KRM90941.1"/>
    <property type="molecule type" value="Genomic_DNA"/>
</dbReference>
<accession>A0A0R2CGU3</accession>
<organism evidence="1 2">
    <name type="scientific">Liquorilactobacillus cacaonum DSM 21116</name>
    <dbReference type="NCBI Taxonomy" id="1423729"/>
    <lineage>
        <taxon>Bacteria</taxon>
        <taxon>Bacillati</taxon>
        <taxon>Bacillota</taxon>
        <taxon>Bacilli</taxon>
        <taxon>Lactobacillales</taxon>
        <taxon>Lactobacillaceae</taxon>
        <taxon>Liquorilactobacillus</taxon>
    </lineage>
</organism>
<dbReference type="Proteomes" id="UP000051131">
    <property type="component" value="Unassembled WGS sequence"/>
</dbReference>
<dbReference type="OrthoDB" id="2190459at2"/>
<evidence type="ECO:0000313" key="2">
    <source>
        <dbReference type="Proteomes" id="UP000051131"/>
    </source>
</evidence>
<protein>
    <submittedName>
        <fullName evidence="1">Uncharacterized protein</fullName>
    </submittedName>
</protein>
<gene>
    <name evidence="1" type="ORF">FC80_GL000936</name>
</gene>
<name>A0A0R2CGU3_9LACO</name>
<dbReference type="SUPFAM" id="SSF55961">
    <property type="entry name" value="Bet v1-like"/>
    <property type="match status" value="1"/>
</dbReference>
<proteinExistence type="predicted"/>
<dbReference type="RefSeq" id="WP_057829155.1">
    <property type="nucleotide sequence ID" value="NZ_AYZE01000014.1"/>
</dbReference>
<dbReference type="STRING" id="1423729.FC80_GL000936"/>
<sequence length="137" mass="15741">MEQKLFTNKVVLNADIDKVKNVLNNPVNLIRWVPEISDVTNTADGFAITRTEKAINKNEVISVVNKDNEIEYQSVGDKIKYRILFSLGNENEQCVIKEKVYVSEELGIKLPFKLLKPIVKHAFKINLQHLAMFIEKN</sequence>
<keyword evidence="2" id="KW-1185">Reference proteome</keyword>
<evidence type="ECO:0000313" key="1">
    <source>
        <dbReference type="EMBL" id="KRM90941.1"/>
    </source>
</evidence>
<dbReference type="PATRIC" id="fig|1423729.3.peg.947"/>
<reference evidence="1 2" key="1">
    <citation type="journal article" date="2015" name="Genome Announc.">
        <title>Expanding the biotechnology potential of lactobacilli through comparative genomics of 213 strains and associated genera.</title>
        <authorList>
            <person name="Sun Z."/>
            <person name="Harris H.M."/>
            <person name="McCann A."/>
            <person name="Guo C."/>
            <person name="Argimon S."/>
            <person name="Zhang W."/>
            <person name="Yang X."/>
            <person name="Jeffery I.B."/>
            <person name="Cooney J.C."/>
            <person name="Kagawa T.F."/>
            <person name="Liu W."/>
            <person name="Song Y."/>
            <person name="Salvetti E."/>
            <person name="Wrobel A."/>
            <person name="Rasinkangas P."/>
            <person name="Parkhill J."/>
            <person name="Rea M.C."/>
            <person name="O'Sullivan O."/>
            <person name="Ritari J."/>
            <person name="Douillard F.P."/>
            <person name="Paul Ross R."/>
            <person name="Yang R."/>
            <person name="Briner A.E."/>
            <person name="Felis G.E."/>
            <person name="de Vos W.M."/>
            <person name="Barrangou R."/>
            <person name="Klaenhammer T.R."/>
            <person name="Caufield P.W."/>
            <person name="Cui Y."/>
            <person name="Zhang H."/>
            <person name="O'Toole P.W."/>
        </authorList>
    </citation>
    <scope>NUCLEOTIDE SEQUENCE [LARGE SCALE GENOMIC DNA]</scope>
    <source>
        <strain evidence="1 2">DSM 21116</strain>
    </source>
</reference>
<comment type="caution">
    <text evidence="1">The sequence shown here is derived from an EMBL/GenBank/DDBJ whole genome shotgun (WGS) entry which is preliminary data.</text>
</comment>